<dbReference type="EMBL" id="BK014647">
    <property type="protein sequence ID" value="DAD65695.1"/>
    <property type="molecule type" value="Genomic_DNA"/>
</dbReference>
<accession>A0A8S5L707</accession>
<organism evidence="1">
    <name type="scientific">Siphoviridae sp. ctnFV5</name>
    <dbReference type="NCBI Taxonomy" id="2823600"/>
    <lineage>
        <taxon>Viruses</taxon>
        <taxon>Duplodnaviria</taxon>
        <taxon>Heunggongvirae</taxon>
        <taxon>Uroviricota</taxon>
        <taxon>Caudoviricetes</taxon>
    </lineage>
</organism>
<name>A0A8S5L707_9CAUD</name>
<proteinExistence type="predicted"/>
<reference evidence="1" key="1">
    <citation type="journal article" date="2021" name="Proc. Natl. Acad. Sci. U.S.A.">
        <title>A Catalog of Tens of Thousands of Viruses from Human Metagenomes Reveals Hidden Associations with Chronic Diseases.</title>
        <authorList>
            <person name="Tisza M.J."/>
            <person name="Buck C.B."/>
        </authorList>
    </citation>
    <scope>NUCLEOTIDE SEQUENCE</scope>
    <source>
        <strain evidence="1">CtnFV5</strain>
    </source>
</reference>
<protein>
    <submittedName>
        <fullName evidence="1">Uncharacterized protein</fullName>
    </submittedName>
</protein>
<sequence length="95" mass="11344">MLYLCPVKIKVKAFSDFYLAKIQIKMKLTKEARKKMLNKTIARALEDKLNVSYWTLVKWRSMNDTPLYHRSEAIRDKVIEVLEMTEEEAFTKNEE</sequence>
<evidence type="ECO:0000313" key="1">
    <source>
        <dbReference type="EMBL" id="DAD65695.1"/>
    </source>
</evidence>